<keyword evidence="2" id="KW-1185">Reference proteome</keyword>
<protein>
    <submittedName>
        <fullName evidence="1">Uncharacterized protein</fullName>
    </submittedName>
</protein>
<proteinExistence type="predicted"/>
<dbReference type="EMBL" id="JAODUO010000337">
    <property type="protein sequence ID" value="KAK2182756.1"/>
    <property type="molecule type" value="Genomic_DNA"/>
</dbReference>
<evidence type="ECO:0000313" key="1">
    <source>
        <dbReference type="EMBL" id="KAK2182756.1"/>
    </source>
</evidence>
<dbReference type="AlphaFoldDB" id="A0AAD9NVN6"/>
<sequence length="142" mass="16442">MDATSLSVQRSIREAFNVTQDHLLLKLRNSNGSLVPINANLTQSQSSEPFTLEVVNIHQHVEPTTKSVMCRQGYVTYKHILTSFLQRIEKMEAEVPQLSTRRVDIIKQHVDDLNCKLVFLNKRFDQASHTDWKGMFHKPPLW</sequence>
<dbReference type="Proteomes" id="UP001209878">
    <property type="component" value="Unassembled WGS sequence"/>
</dbReference>
<evidence type="ECO:0000313" key="2">
    <source>
        <dbReference type="Proteomes" id="UP001209878"/>
    </source>
</evidence>
<comment type="caution">
    <text evidence="1">The sequence shown here is derived from an EMBL/GenBank/DDBJ whole genome shotgun (WGS) entry which is preliminary data.</text>
</comment>
<accession>A0AAD9NVN6</accession>
<organism evidence="1 2">
    <name type="scientific">Ridgeia piscesae</name>
    <name type="common">Tubeworm</name>
    <dbReference type="NCBI Taxonomy" id="27915"/>
    <lineage>
        <taxon>Eukaryota</taxon>
        <taxon>Metazoa</taxon>
        <taxon>Spiralia</taxon>
        <taxon>Lophotrochozoa</taxon>
        <taxon>Annelida</taxon>
        <taxon>Polychaeta</taxon>
        <taxon>Sedentaria</taxon>
        <taxon>Canalipalpata</taxon>
        <taxon>Sabellida</taxon>
        <taxon>Siboglinidae</taxon>
        <taxon>Ridgeia</taxon>
    </lineage>
</organism>
<name>A0AAD9NVN6_RIDPI</name>
<reference evidence="1" key="1">
    <citation type="journal article" date="2023" name="Mol. Biol. Evol.">
        <title>Third-Generation Sequencing Reveals the Adaptive Role of the Epigenome in Three Deep-Sea Polychaetes.</title>
        <authorList>
            <person name="Perez M."/>
            <person name="Aroh O."/>
            <person name="Sun Y."/>
            <person name="Lan Y."/>
            <person name="Juniper S.K."/>
            <person name="Young C.R."/>
            <person name="Angers B."/>
            <person name="Qian P.Y."/>
        </authorList>
    </citation>
    <scope>NUCLEOTIDE SEQUENCE</scope>
    <source>
        <strain evidence="1">R07B-5</strain>
    </source>
</reference>
<gene>
    <name evidence="1" type="ORF">NP493_337g00019</name>
</gene>